<dbReference type="RefSeq" id="WP_155065268.1">
    <property type="nucleotide sequence ID" value="NZ_WMIF01000021.1"/>
</dbReference>
<dbReference type="GO" id="GO:0006635">
    <property type="term" value="P:fatty acid beta-oxidation"/>
    <property type="evidence" value="ECO:0007669"/>
    <property type="project" value="TreeGrafter"/>
</dbReference>
<dbReference type="Gene3D" id="3.90.226.10">
    <property type="entry name" value="2-enoyl-CoA Hydratase, Chain A, domain 1"/>
    <property type="match status" value="1"/>
</dbReference>
<dbReference type="Proteomes" id="UP000442533">
    <property type="component" value="Unassembled WGS sequence"/>
</dbReference>
<dbReference type="PANTHER" id="PTHR11941">
    <property type="entry name" value="ENOYL-COA HYDRATASE-RELATED"/>
    <property type="match status" value="1"/>
</dbReference>
<gene>
    <name evidence="3" type="ORF">GL279_14035</name>
</gene>
<organism evidence="3 4">
    <name type="scientific">Paracoccus limosus</name>
    <dbReference type="NCBI Taxonomy" id="913252"/>
    <lineage>
        <taxon>Bacteria</taxon>
        <taxon>Pseudomonadati</taxon>
        <taxon>Pseudomonadota</taxon>
        <taxon>Alphaproteobacteria</taxon>
        <taxon>Rhodobacterales</taxon>
        <taxon>Paracoccaceae</taxon>
        <taxon>Paracoccus</taxon>
    </lineage>
</organism>
<keyword evidence="4" id="KW-1185">Reference proteome</keyword>
<dbReference type="AlphaFoldDB" id="A0A844H4I8"/>
<accession>A0A844H4I8</accession>
<proteinExistence type="inferred from homology"/>
<dbReference type="InterPro" id="IPR001753">
    <property type="entry name" value="Enoyl-CoA_hydra/iso"/>
</dbReference>
<dbReference type="CDD" id="cd06558">
    <property type="entry name" value="crotonase-like"/>
    <property type="match status" value="1"/>
</dbReference>
<evidence type="ECO:0000256" key="2">
    <source>
        <dbReference type="RuleBase" id="RU003707"/>
    </source>
</evidence>
<dbReference type="Pfam" id="PF00378">
    <property type="entry name" value="ECH_1"/>
    <property type="match status" value="1"/>
</dbReference>
<dbReference type="EMBL" id="WMIF01000021">
    <property type="protein sequence ID" value="MTH35722.1"/>
    <property type="molecule type" value="Genomic_DNA"/>
</dbReference>
<evidence type="ECO:0000313" key="3">
    <source>
        <dbReference type="EMBL" id="MTH35722.1"/>
    </source>
</evidence>
<dbReference type="PANTHER" id="PTHR11941:SF54">
    <property type="entry name" value="ENOYL-COA HYDRATASE, MITOCHONDRIAL"/>
    <property type="match status" value="1"/>
</dbReference>
<evidence type="ECO:0000313" key="4">
    <source>
        <dbReference type="Proteomes" id="UP000442533"/>
    </source>
</evidence>
<dbReference type="InterPro" id="IPR029045">
    <property type="entry name" value="ClpP/crotonase-like_dom_sf"/>
</dbReference>
<protein>
    <submittedName>
        <fullName evidence="3">Enoyl-CoA hydratase/isomerase family protein</fullName>
    </submittedName>
</protein>
<keyword evidence="3" id="KW-0413">Isomerase</keyword>
<dbReference type="InterPro" id="IPR018376">
    <property type="entry name" value="Enoyl-CoA_hyd/isom_CS"/>
</dbReference>
<evidence type="ECO:0000256" key="1">
    <source>
        <dbReference type="ARBA" id="ARBA00005254"/>
    </source>
</evidence>
<dbReference type="PROSITE" id="PS00166">
    <property type="entry name" value="ENOYL_COA_HYDRATASE"/>
    <property type="match status" value="1"/>
</dbReference>
<dbReference type="SUPFAM" id="SSF52096">
    <property type="entry name" value="ClpP/crotonase"/>
    <property type="match status" value="1"/>
</dbReference>
<comment type="caution">
    <text evidence="3">The sequence shown here is derived from an EMBL/GenBank/DDBJ whole genome shotgun (WGS) entry which is preliminary data.</text>
</comment>
<dbReference type="GO" id="GO:0016853">
    <property type="term" value="F:isomerase activity"/>
    <property type="evidence" value="ECO:0007669"/>
    <property type="project" value="UniProtKB-KW"/>
</dbReference>
<comment type="similarity">
    <text evidence="1 2">Belongs to the enoyl-CoA hydratase/isomerase family.</text>
</comment>
<reference evidence="3 4" key="1">
    <citation type="submission" date="2019-11" db="EMBL/GenBank/DDBJ databases">
        <authorList>
            <person name="Dong K."/>
        </authorList>
    </citation>
    <scope>NUCLEOTIDE SEQUENCE [LARGE SCALE GENOMIC DNA]</scope>
    <source>
        <strain evidence="3 4">JCM 17370</strain>
    </source>
</reference>
<sequence length="210" mass="21360">MISNKFSGGLGWVTIARPEKANALTAGMLAGLAATFEEMAQRSDLRAVILTGTGKVFSAGADLDEARAGLALSPDWERLSAAVAGLPCLTVAALNGPVAGGAMGMVLACDIRLAVAGTRLFYPVMRLGYLPQPSDPVRMAALVGPARAAMILMGGQKIGAAEALAWGLVDRLCDDEALLSEAEALCGDALAASAGHVAAIKAMIRPGRTG</sequence>
<dbReference type="OrthoDB" id="7848551at2"/>
<name>A0A844H4I8_9RHOB</name>